<dbReference type="Proteomes" id="UP000605733">
    <property type="component" value="Unassembled WGS sequence"/>
</dbReference>
<dbReference type="EMBL" id="BMIX01000008">
    <property type="protein sequence ID" value="GGG43897.1"/>
    <property type="molecule type" value="Genomic_DNA"/>
</dbReference>
<evidence type="ECO:0000313" key="4">
    <source>
        <dbReference type="Proteomes" id="UP000605733"/>
    </source>
</evidence>
<sequence>MKIVKISMLALMSFSLLSFTTSCDDNKGNQEMEMMENMLLQENSGMMGNDNTSNSDGVQDSEFASIMSSYIAIKYALIADDASRAQEEAEKLVKKSPGLERSAKAIAETDNIEKQREYFSEMSTVLYQMAKNNDIDGSVYWNHCPMALNGQGANWLSQNEKIQNPYMGQKMPGCGSVQETITN</sequence>
<comment type="caution">
    <text evidence="3">The sequence shown here is derived from an EMBL/GenBank/DDBJ whole genome shotgun (WGS) entry which is preliminary data.</text>
</comment>
<evidence type="ECO:0000313" key="3">
    <source>
        <dbReference type="EMBL" id="GGG43897.1"/>
    </source>
</evidence>
<dbReference type="PROSITE" id="PS51257">
    <property type="entry name" value="PROKAR_LIPOPROTEIN"/>
    <property type="match status" value="1"/>
</dbReference>
<accession>A0ABQ1WS62</accession>
<keyword evidence="1" id="KW-0732">Signal</keyword>
<reference evidence="4" key="1">
    <citation type="journal article" date="2019" name="Int. J. Syst. Evol. Microbiol.">
        <title>The Global Catalogue of Microorganisms (GCM) 10K type strain sequencing project: providing services to taxonomists for standard genome sequencing and annotation.</title>
        <authorList>
            <consortium name="The Broad Institute Genomics Platform"/>
            <consortium name="The Broad Institute Genome Sequencing Center for Infectious Disease"/>
            <person name="Wu L."/>
            <person name="Ma J."/>
        </authorList>
    </citation>
    <scope>NUCLEOTIDE SEQUENCE [LARGE SCALE GENOMIC DNA]</scope>
    <source>
        <strain evidence="4">CGMCC 1.15422</strain>
    </source>
</reference>
<proteinExistence type="predicted"/>
<evidence type="ECO:0000259" key="2">
    <source>
        <dbReference type="Pfam" id="PF11827"/>
    </source>
</evidence>
<keyword evidence="4" id="KW-1185">Reference proteome</keyword>
<feature type="chain" id="PRO_5046927743" description="DUF3347 domain-containing protein" evidence="1">
    <location>
        <begin position="24"/>
        <end position="183"/>
    </location>
</feature>
<dbReference type="RefSeq" id="WP_011709222.1">
    <property type="nucleotide sequence ID" value="NZ_BMIX01000008.1"/>
</dbReference>
<dbReference type="InterPro" id="IPR021782">
    <property type="entry name" value="DUF3347"/>
</dbReference>
<gene>
    <name evidence="3" type="ORF">GCM10011532_29910</name>
</gene>
<protein>
    <recommendedName>
        <fullName evidence="2">DUF3347 domain-containing protein</fullName>
    </recommendedName>
</protein>
<dbReference type="Pfam" id="PF11827">
    <property type="entry name" value="DUF3347"/>
    <property type="match status" value="1"/>
</dbReference>
<name>A0ABQ1WS62_9FLAO</name>
<organism evidence="3 4">
    <name type="scientific">Christiangramia forsetii</name>
    <dbReference type="NCBI Taxonomy" id="411153"/>
    <lineage>
        <taxon>Bacteria</taxon>
        <taxon>Pseudomonadati</taxon>
        <taxon>Bacteroidota</taxon>
        <taxon>Flavobacteriia</taxon>
        <taxon>Flavobacteriales</taxon>
        <taxon>Flavobacteriaceae</taxon>
        <taxon>Christiangramia</taxon>
    </lineage>
</organism>
<feature type="signal peptide" evidence="1">
    <location>
        <begin position="1"/>
        <end position="23"/>
    </location>
</feature>
<evidence type="ECO:0000256" key="1">
    <source>
        <dbReference type="SAM" id="SignalP"/>
    </source>
</evidence>
<feature type="domain" description="DUF3347" evidence="2">
    <location>
        <begin position="66"/>
        <end position="134"/>
    </location>
</feature>